<dbReference type="RefSeq" id="WP_121092954.1">
    <property type="nucleotide sequence ID" value="NZ_UIHC01000002.1"/>
</dbReference>
<keyword evidence="2" id="KW-0732">Signal</keyword>
<feature type="region of interest" description="Disordered" evidence="1">
    <location>
        <begin position="179"/>
        <end position="214"/>
    </location>
</feature>
<feature type="compositionally biased region" description="Low complexity" evidence="1">
    <location>
        <begin position="196"/>
        <end position="214"/>
    </location>
</feature>
<dbReference type="PROSITE" id="PS51257">
    <property type="entry name" value="PROKAR_LIPOPROTEIN"/>
    <property type="match status" value="1"/>
</dbReference>
<protein>
    <recommendedName>
        <fullName evidence="5">DUF4136 domain-containing protein</fullName>
    </recommendedName>
</protein>
<dbReference type="EMBL" id="UIHC01000002">
    <property type="protein sequence ID" value="SUZ30649.1"/>
    <property type="molecule type" value="Genomic_DNA"/>
</dbReference>
<proteinExistence type="predicted"/>
<dbReference type="OrthoDB" id="7834608at2"/>
<feature type="chain" id="PRO_5017264428" description="DUF4136 domain-containing protein" evidence="2">
    <location>
        <begin position="28"/>
        <end position="214"/>
    </location>
</feature>
<evidence type="ECO:0000256" key="1">
    <source>
        <dbReference type="SAM" id="MobiDB-lite"/>
    </source>
</evidence>
<dbReference type="Proteomes" id="UP000272908">
    <property type="component" value="Unassembled WGS sequence"/>
</dbReference>
<gene>
    <name evidence="3" type="ORF">ROE7235_00375</name>
</gene>
<evidence type="ECO:0000313" key="3">
    <source>
        <dbReference type="EMBL" id="SUZ30649.1"/>
    </source>
</evidence>
<evidence type="ECO:0008006" key="5">
    <source>
        <dbReference type="Google" id="ProtNLM"/>
    </source>
</evidence>
<organism evidence="3 4">
    <name type="scientific">Roseinatronobacter ekhonensis</name>
    <dbReference type="NCBI Taxonomy" id="254356"/>
    <lineage>
        <taxon>Bacteria</taxon>
        <taxon>Pseudomonadati</taxon>
        <taxon>Pseudomonadota</taxon>
        <taxon>Alphaproteobacteria</taxon>
        <taxon>Rhodobacterales</taxon>
        <taxon>Paracoccaceae</taxon>
        <taxon>Roseinatronobacter</taxon>
    </lineage>
</organism>
<keyword evidence="4" id="KW-1185">Reference proteome</keyword>
<evidence type="ECO:0000256" key="2">
    <source>
        <dbReference type="SAM" id="SignalP"/>
    </source>
</evidence>
<reference evidence="4" key="1">
    <citation type="submission" date="2018-08" db="EMBL/GenBank/DDBJ databases">
        <authorList>
            <person name="Rodrigo-Torres L."/>
            <person name="Arahal R. D."/>
            <person name="Lucena T."/>
        </authorList>
    </citation>
    <scope>NUCLEOTIDE SEQUENCE [LARGE SCALE GENOMIC DNA]</scope>
    <source>
        <strain evidence="4">CECT 7235</strain>
    </source>
</reference>
<dbReference type="AlphaFoldDB" id="A0A3B0MLX6"/>
<feature type="signal peptide" evidence="2">
    <location>
        <begin position="1"/>
        <end position="27"/>
    </location>
</feature>
<sequence>MRFSVGSLRAVALVAALGLLSACASGAKLGDERAELGDFLLGHAIVVEENAVQGPASRKAEPGAWKESLEGELQRRFARYQGDTLYHLGIAVQGYVLAIPGIPLVAAPKSFLILGVTVWDDAAEKKLNAKPHRIIVFESLSGETAISSGLTQSAEQQMMNLSRNGIAAIERWLATQEDWFAPKPEAQDTPQESATPDAVPADAGSSAADDGADA</sequence>
<name>A0A3B0MLX6_9RHOB</name>
<accession>A0A3B0MLX6</accession>
<evidence type="ECO:0000313" key="4">
    <source>
        <dbReference type="Proteomes" id="UP000272908"/>
    </source>
</evidence>